<dbReference type="EMBL" id="BARS01046528">
    <property type="protein sequence ID" value="GAG30244.1"/>
    <property type="molecule type" value="Genomic_DNA"/>
</dbReference>
<organism evidence="1">
    <name type="scientific">marine sediment metagenome</name>
    <dbReference type="NCBI Taxonomy" id="412755"/>
    <lineage>
        <taxon>unclassified sequences</taxon>
        <taxon>metagenomes</taxon>
        <taxon>ecological metagenomes</taxon>
    </lineage>
</organism>
<name>X0WH06_9ZZZZ</name>
<protein>
    <submittedName>
        <fullName evidence="1">Uncharacterized protein</fullName>
    </submittedName>
</protein>
<evidence type="ECO:0000313" key="1">
    <source>
        <dbReference type="EMBL" id="GAG30244.1"/>
    </source>
</evidence>
<feature type="non-terminal residue" evidence="1">
    <location>
        <position position="1"/>
    </location>
</feature>
<accession>X0WH06</accession>
<gene>
    <name evidence="1" type="ORF">S01H1_70028</name>
</gene>
<dbReference type="AlphaFoldDB" id="X0WH06"/>
<comment type="caution">
    <text evidence="1">The sequence shown here is derived from an EMBL/GenBank/DDBJ whole genome shotgun (WGS) entry which is preliminary data.</text>
</comment>
<sequence>SLVSERSGKYGAAAKAGRLFSIANQGAVATVAALATTGWTGLAVGNPTGSGIKIIMLQFGISNEVIAQKEGVIGLMVSATSLTASLTPLNRRPGGVASGAYATEGQTLVAPVLYDVCGSYDKTNTNLTAASNAQVYDIDGSLILDEGQCVAAFFTLDSTAALMMSFLWEERDA</sequence>
<proteinExistence type="predicted"/>
<reference evidence="1" key="1">
    <citation type="journal article" date="2014" name="Front. Microbiol.">
        <title>High frequency of phylogenetically diverse reductive dehalogenase-homologous genes in deep subseafloor sedimentary metagenomes.</title>
        <authorList>
            <person name="Kawai M."/>
            <person name="Futagami T."/>
            <person name="Toyoda A."/>
            <person name="Takaki Y."/>
            <person name="Nishi S."/>
            <person name="Hori S."/>
            <person name="Arai W."/>
            <person name="Tsubouchi T."/>
            <person name="Morono Y."/>
            <person name="Uchiyama I."/>
            <person name="Ito T."/>
            <person name="Fujiyama A."/>
            <person name="Inagaki F."/>
            <person name="Takami H."/>
        </authorList>
    </citation>
    <scope>NUCLEOTIDE SEQUENCE</scope>
    <source>
        <strain evidence="1">Expedition CK06-06</strain>
    </source>
</reference>